<evidence type="ECO:0000313" key="3">
    <source>
        <dbReference type="Proteomes" id="UP001494902"/>
    </source>
</evidence>
<accession>A0ABV1KJD7</accession>
<proteinExistence type="predicted"/>
<organism evidence="2 3">
    <name type="scientific">Pseudonocardia nematodicida</name>
    <dbReference type="NCBI Taxonomy" id="1206997"/>
    <lineage>
        <taxon>Bacteria</taxon>
        <taxon>Bacillati</taxon>
        <taxon>Actinomycetota</taxon>
        <taxon>Actinomycetes</taxon>
        <taxon>Pseudonocardiales</taxon>
        <taxon>Pseudonocardiaceae</taxon>
        <taxon>Pseudonocardia</taxon>
    </lineage>
</organism>
<evidence type="ECO:0000256" key="1">
    <source>
        <dbReference type="SAM" id="MobiDB-lite"/>
    </source>
</evidence>
<dbReference type="Proteomes" id="UP001494902">
    <property type="component" value="Unassembled WGS sequence"/>
</dbReference>
<evidence type="ECO:0000313" key="2">
    <source>
        <dbReference type="EMBL" id="MEQ3554565.1"/>
    </source>
</evidence>
<sequence>MAGSPVDVAEARALAGAFAADLLSWDPDDPDRHRHAVDGYRSSSGTTDPPGPGRLRADLVLPGAARHEDDRVHVDVRVRVVPYRRVDARGPGGPEPEPPEPLGVPSAAPAPAARGWRALSARWVRLEVTVARAGDRLVVTAPDRVPGAGPDR</sequence>
<dbReference type="RefSeq" id="WP_349301638.1">
    <property type="nucleotide sequence ID" value="NZ_JBEDNQ010000015.1"/>
</dbReference>
<dbReference type="EMBL" id="JBEDNQ010000015">
    <property type="protein sequence ID" value="MEQ3554565.1"/>
    <property type="molecule type" value="Genomic_DNA"/>
</dbReference>
<feature type="region of interest" description="Disordered" evidence="1">
    <location>
        <begin position="86"/>
        <end position="110"/>
    </location>
</feature>
<keyword evidence="3" id="KW-1185">Reference proteome</keyword>
<gene>
    <name evidence="2" type="ORF">WIS52_29200</name>
</gene>
<reference evidence="2 3" key="1">
    <citation type="submission" date="2024-03" db="EMBL/GenBank/DDBJ databases">
        <title>Draft genome sequence of Pseudonocardia nematodicida JCM 31783.</title>
        <authorList>
            <person name="Butdee W."/>
            <person name="Duangmal K."/>
        </authorList>
    </citation>
    <scope>NUCLEOTIDE SEQUENCE [LARGE SCALE GENOMIC DNA]</scope>
    <source>
        <strain evidence="2 3">JCM 31783</strain>
    </source>
</reference>
<feature type="compositionally biased region" description="Pro residues" evidence="1">
    <location>
        <begin position="93"/>
        <end position="102"/>
    </location>
</feature>
<name>A0ABV1KJD7_9PSEU</name>
<feature type="region of interest" description="Disordered" evidence="1">
    <location>
        <begin position="23"/>
        <end position="54"/>
    </location>
</feature>
<protein>
    <submittedName>
        <fullName evidence="2">Uncharacterized protein</fullName>
    </submittedName>
</protein>
<comment type="caution">
    <text evidence="2">The sequence shown here is derived from an EMBL/GenBank/DDBJ whole genome shotgun (WGS) entry which is preliminary data.</text>
</comment>